<evidence type="ECO:0000256" key="3">
    <source>
        <dbReference type="ARBA" id="ARBA00022679"/>
    </source>
</evidence>
<keyword evidence="6 7" id="KW-0472">Membrane</keyword>
<accession>A0ABT1MEG7</accession>
<evidence type="ECO:0000256" key="5">
    <source>
        <dbReference type="ARBA" id="ARBA00022989"/>
    </source>
</evidence>
<evidence type="ECO:0000313" key="10">
    <source>
        <dbReference type="Proteomes" id="UP001205603"/>
    </source>
</evidence>
<evidence type="ECO:0000313" key="9">
    <source>
        <dbReference type="EMBL" id="MCP9611015.1"/>
    </source>
</evidence>
<feature type="domain" description="Bacterial sugar transferase" evidence="8">
    <location>
        <begin position="274"/>
        <end position="457"/>
    </location>
</feature>
<organism evidence="9 10">
    <name type="scientific">Coprobacter tertius</name>
    <dbReference type="NCBI Taxonomy" id="2944915"/>
    <lineage>
        <taxon>Bacteria</taxon>
        <taxon>Pseudomonadati</taxon>
        <taxon>Bacteroidota</taxon>
        <taxon>Bacteroidia</taxon>
        <taxon>Bacteroidales</taxon>
        <taxon>Barnesiellaceae</taxon>
        <taxon>Coprobacter</taxon>
    </lineage>
</organism>
<dbReference type="PANTHER" id="PTHR30576">
    <property type="entry name" value="COLANIC BIOSYNTHESIS UDP-GLUCOSE LIPID CARRIER TRANSFERASE"/>
    <property type="match status" value="1"/>
</dbReference>
<dbReference type="GO" id="GO:0089702">
    <property type="term" value="F:undecaprenyl-phosphate glucose phosphotransferase activity"/>
    <property type="evidence" value="ECO:0007669"/>
    <property type="project" value="UniProtKB-EC"/>
</dbReference>
<dbReference type="EMBL" id="JANDHW010000002">
    <property type="protein sequence ID" value="MCP9611015.1"/>
    <property type="molecule type" value="Genomic_DNA"/>
</dbReference>
<dbReference type="SUPFAM" id="SSF51735">
    <property type="entry name" value="NAD(P)-binding Rossmann-fold domains"/>
    <property type="match status" value="1"/>
</dbReference>
<feature type="transmembrane region" description="Helical" evidence="7">
    <location>
        <begin position="79"/>
        <end position="100"/>
    </location>
</feature>
<feature type="transmembrane region" description="Helical" evidence="7">
    <location>
        <begin position="12"/>
        <end position="36"/>
    </location>
</feature>
<feature type="transmembrane region" description="Helical" evidence="7">
    <location>
        <begin position="279"/>
        <end position="300"/>
    </location>
</feature>
<dbReference type="RefSeq" id="WP_255025662.1">
    <property type="nucleotide sequence ID" value="NZ_JANDHW010000002.1"/>
</dbReference>
<dbReference type="Pfam" id="PF02397">
    <property type="entry name" value="Bac_transf"/>
    <property type="match status" value="1"/>
</dbReference>
<evidence type="ECO:0000256" key="1">
    <source>
        <dbReference type="ARBA" id="ARBA00004141"/>
    </source>
</evidence>
<dbReference type="InterPro" id="IPR017475">
    <property type="entry name" value="EPS_sugar_tfrase"/>
</dbReference>
<evidence type="ECO:0000256" key="6">
    <source>
        <dbReference type="ARBA" id="ARBA00023136"/>
    </source>
</evidence>
<dbReference type="PANTHER" id="PTHR30576:SF0">
    <property type="entry name" value="UNDECAPRENYL-PHOSPHATE N-ACETYLGALACTOSAMINYL 1-PHOSPHATE TRANSFERASE-RELATED"/>
    <property type="match status" value="1"/>
</dbReference>
<comment type="subcellular location">
    <subcellularLocation>
        <location evidence="1">Membrane</location>
        <topology evidence="1">Multi-pass membrane protein</topology>
    </subcellularLocation>
</comment>
<dbReference type="InterPro" id="IPR036291">
    <property type="entry name" value="NAD(P)-bd_dom_sf"/>
</dbReference>
<dbReference type="Gene3D" id="3.40.50.720">
    <property type="entry name" value="NAD(P)-binding Rossmann-like Domain"/>
    <property type="match status" value="1"/>
</dbReference>
<dbReference type="InterPro" id="IPR003362">
    <property type="entry name" value="Bact_transf"/>
</dbReference>
<dbReference type="InterPro" id="IPR017473">
    <property type="entry name" value="Undecaprenyl-P_gluc_Ptfrase"/>
</dbReference>
<dbReference type="Pfam" id="PF13727">
    <property type="entry name" value="CoA_binding_3"/>
    <property type="match status" value="1"/>
</dbReference>
<reference evidence="9 10" key="1">
    <citation type="submission" date="2022-07" db="EMBL/GenBank/DDBJ databases">
        <title>Fecal culturing of patients with breast cancer.</title>
        <authorList>
            <person name="Teng N.M.Y."/>
            <person name="Kiu R."/>
            <person name="Evans R."/>
            <person name="Baker D.J."/>
            <person name="Zenner C."/>
            <person name="Robinson S.D."/>
            <person name="Hall L.J."/>
        </authorList>
    </citation>
    <scope>NUCLEOTIDE SEQUENCE [LARGE SCALE GENOMIC DNA]</scope>
    <source>
        <strain evidence="9 10">LH1063</strain>
    </source>
</reference>
<protein>
    <submittedName>
        <fullName evidence="9">Undecaprenyl-phosphate glucose phosphotransferase</fullName>
        <ecNumber evidence="9">2.7.8.31</ecNumber>
    </submittedName>
</protein>
<keyword evidence="5 7" id="KW-1133">Transmembrane helix</keyword>
<proteinExistence type="inferred from homology"/>
<evidence type="ECO:0000256" key="2">
    <source>
        <dbReference type="ARBA" id="ARBA00006464"/>
    </source>
</evidence>
<name>A0ABT1MEG7_9BACT</name>
<gene>
    <name evidence="9" type="ORF">NMU02_02765</name>
</gene>
<feature type="transmembrane region" description="Helical" evidence="7">
    <location>
        <begin position="112"/>
        <end position="132"/>
    </location>
</feature>
<evidence type="ECO:0000256" key="4">
    <source>
        <dbReference type="ARBA" id="ARBA00022692"/>
    </source>
</evidence>
<sequence>MKNKNNGRYGYLLQTIIVIVDFLCLNLAFFLVYLFSDANEGFVIHGKIVWLLLNFSYVPVAFVFSHFHNERIIYADRVFIKALMSIGLHALIFGILILFLQVEDVSNKTILLYFFIFFVLLSFWWVTSRLLLKRIRRKGMNFRRIIIVGAGKTGQLLYKNLQSDAGYGYKFMGFFDDNISLNGKIPLYRGTTDKVEEFALAEHIDEIYCALPGSQDEKILRLIRFTELNMIRFYIIPEINRYVFKRMHYHMLGDVPVLTLRDEPLENPFSRFFKRSFDIIFSLIVLLFSPFWLLPAAIAVKLSSPGPVFFVQRRTGYKGREFNCYKFRTMRVNNDADHKQATRNDPRKTKIGEFFRKTNIDELPQFINVLRGDMSVVGPRPHMLRHTADYSKVVDKYMVRHFVRPGLTGWAQVNGLRGETKALWQMERRVEFDVWYIENWNFWLDIKIIFKTIVNALRGEKNAF</sequence>
<comment type="similarity">
    <text evidence="2">Belongs to the bacterial sugar transferase family.</text>
</comment>
<dbReference type="EC" id="2.7.8.31" evidence="9"/>
<dbReference type="Proteomes" id="UP001205603">
    <property type="component" value="Unassembled WGS sequence"/>
</dbReference>
<keyword evidence="3 9" id="KW-0808">Transferase</keyword>
<evidence type="ECO:0000259" key="8">
    <source>
        <dbReference type="Pfam" id="PF02397"/>
    </source>
</evidence>
<dbReference type="NCBIfam" id="TIGR03023">
    <property type="entry name" value="WcaJ_sugtrans"/>
    <property type="match status" value="1"/>
</dbReference>
<evidence type="ECO:0000256" key="7">
    <source>
        <dbReference type="SAM" id="Phobius"/>
    </source>
</evidence>
<dbReference type="NCBIfam" id="TIGR03025">
    <property type="entry name" value="EPS_sugtrans"/>
    <property type="match status" value="1"/>
</dbReference>
<keyword evidence="4 7" id="KW-0812">Transmembrane</keyword>
<keyword evidence="10" id="KW-1185">Reference proteome</keyword>
<feature type="transmembrane region" description="Helical" evidence="7">
    <location>
        <begin position="48"/>
        <end position="67"/>
    </location>
</feature>
<comment type="caution">
    <text evidence="9">The sequence shown here is derived from an EMBL/GenBank/DDBJ whole genome shotgun (WGS) entry which is preliminary data.</text>
</comment>